<reference evidence="3" key="1">
    <citation type="submission" date="2021-04" db="EMBL/GenBank/DDBJ databases">
        <title>Luteolibacter sp. 32A isolated from the skin of an Anderson's salamander (Ambystoma andersonii).</title>
        <authorList>
            <person name="Spergser J."/>
            <person name="Busse H.-J."/>
        </authorList>
    </citation>
    <scope>NUCLEOTIDE SEQUENCE</scope>
    <source>
        <strain evidence="3">32A</strain>
    </source>
</reference>
<proteinExistence type="predicted"/>
<evidence type="ECO:0000256" key="1">
    <source>
        <dbReference type="ARBA" id="ARBA00022729"/>
    </source>
</evidence>
<keyword evidence="4" id="KW-1185">Reference proteome</keyword>
<evidence type="ECO:0000256" key="2">
    <source>
        <dbReference type="SAM" id="SignalP"/>
    </source>
</evidence>
<organism evidence="3 4">
    <name type="scientific">Luteolibacter ambystomatis</name>
    <dbReference type="NCBI Taxonomy" id="2824561"/>
    <lineage>
        <taxon>Bacteria</taxon>
        <taxon>Pseudomonadati</taxon>
        <taxon>Verrucomicrobiota</taxon>
        <taxon>Verrucomicrobiia</taxon>
        <taxon>Verrucomicrobiales</taxon>
        <taxon>Verrucomicrobiaceae</taxon>
        <taxon>Luteolibacter</taxon>
    </lineage>
</organism>
<protein>
    <submittedName>
        <fullName evidence="3">Autotransporter-associated beta strand repeat-containing protein</fullName>
    </submittedName>
</protein>
<sequence>MKQNSSLRASLLHTAAALALLPTLSHAAETVVNATTANIVVNAGDSVWFDSNNTNAAISLGTINGATPATGPLPGWAHTRWSFLKYTGTQVVEIPNGEKVLGAANLGTATATSTYYDNGAATTLASNQSIGNVETTRDFLISNGATLNVANGGLLFHNASHWMKVGTGSGFVTSSSGTLTIVANGGSTDYQVNNVVIKDYDGSTPLKVIKTGPDHLRFSVGHTYTGGTWVNNGRLALSSVGSLGTGMARVTGTNSQLDFAVAGAFPNALQIEGLGWAEGTEQRGAIRFEGGANLTGAVTLTGAARITANGGQTGTISGALSGTANLEVGIPTTTADLTGTVNITGNASAYTGTINVTRGRLNLNTTLGGSANVSDGFTLGAAGTINGNLTVGGTTGANLSINTASPLTVAGTVTFNGASKIVLPQLPPNGTYPLVSYGGLFGPANVSIDGSIYRKTVALDTSSPGVINLTVSGSGLPLVWTGATTGNWDVNVGANWSAGAGNITFLQGDDVLFDDTSAVNTIALTGLLQPSSVTFNNTTATYTLNGFNNTTVNGIIGTTGITKNGTGLVNFGGQSSTFTGPVQVNAGTLKVLNAEAFGFTSGITIAAGGAIDFNGQQPGGVGHPSNYTIAGNGVDGLGALANSGGAINEGAGVRALTLSADASLNANIGRFDIGHNTANPGNVGTITGNNHTLTLNAGQGIGVRGDSSGTPIHYVIASGRAWAELTDNALGGLTGDVVVKNGARLGTYNPRTIATPVSIESGGTLYVEGAGGVGTWTGAITLAGAVTFEAAGQALVVNGPVTGTASLTKTGGNTATVAQPGYVGDTTVSEGTLSLGAATLADTSTVNIAAGGKLTLTHGQTDTVAGLVIGGVTMASGTYGATGSGATNIDDAHFAGTGRLSVASAGSYAAWALSHGVGAANADDDHDGITNGIEFVIGGDPAAPGDQALLPFTAVNPADITFSFFRTVDSANYNPAVQYSTNLTSWTTAVDGVDGVTVVTDNNSNPPIVTVTVPRSLASPATRFFVRLQLTVP</sequence>
<name>A0A975IY54_9BACT</name>
<dbReference type="AlphaFoldDB" id="A0A975IY54"/>
<dbReference type="EMBL" id="CP073100">
    <property type="protein sequence ID" value="QUE49528.1"/>
    <property type="molecule type" value="Genomic_DNA"/>
</dbReference>
<gene>
    <name evidence="3" type="ORF">KBB96_11655</name>
</gene>
<dbReference type="InterPro" id="IPR013425">
    <property type="entry name" value="Autotrns_rpt"/>
</dbReference>
<evidence type="ECO:0000313" key="3">
    <source>
        <dbReference type="EMBL" id="QUE49528.1"/>
    </source>
</evidence>
<feature type="chain" id="PRO_5037953254" evidence="2">
    <location>
        <begin position="28"/>
        <end position="1033"/>
    </location>
</feature>
<dbReference type="Pfam" id="PF12951">
    <property type="entry name" value="PATR"/>
    <property type="match status" value="2"/>
</dbReference>
<feature type="signal peptide" evidence="2">
    <location>
        <begin position="1"/>
        <end position="27"/>
    </location>
</feature>
<dbReference type="Proteomes" id="UP000676169">
    <property type="component" value="Chromosome"/>
</dbReference>
<evidence type="ECO:0000313" key="4">
    <source>
        <dbReference type="Proteomes" id="UP000676169"/>
    </source>
</evidence>
<dbReference type="KEGG" id="lamb:KBB96_11655"/>
<dbReference type="RefSeq" id="WP_211629617.1">
    <property type="nucleotide sequence ID" value="NZ_CP073100.1"/>
</dbReference>
<dbReference type="NCBIfam" id="TIGR02601">
    <property type="entry name" value="autotrns_rpt"/>
    <property type="match status" value="2"/>
</dbReference>
<keyword evidence="1 2" id="KW-0732">Signal</keyword>
<accession>A0A975IY54</accession>